<feature type="domain" description="HTH tetR-type" evidence="6">
    <location>
        <begin position="41"/>
        <end position="101"/>
    </location>
</feature>
<dbReference type="InterPro" id="IPR025996">
    <property type="entry name" value="MT1864/Rv1816-like_C"/>
</dbReference>
<reference evidence="7 8" key="1">
    <citation type="submission" date="2018-06" db="EMBL/GenBank/DDBJ databases">
        <title>Whole genome sequencing of four bacterial strains from South Shetland trench revealing bio-synthetic gene clusters.</title>
        <authorList>
            <person name="Abdel-Mageed W.M."/>
            <person name="Lehri B."/>
            <person name="Jarmusch S.A."/>
            <person name="Miranda K."/>
            <person name="Goodfellow M."/>
            <person name="Jaspars M."/>
            <person name="Karlyshev A.V."/>
        </authorList>
    </citation>
    <scope>NUCLEOTIDE SEQUENCE [LARGE SCALE GENOMIC DNA]</scope>
    <source>
        <strain evidence="7 8">SST1</strain>
    </source>
</reference>
<sequence>MTPMSSSSSYPAGVTPSSPRAATRASTQAATRAPHHAQYDEALRRGILDEATRRLRDAAPETLGLRPLAASQGTSTTAIYTMFGGKSGLLAAVAHEADRQLAAALRESLRHDSVEGDMRSLCRAYRRWALENQGLYGLVVGEPVRSPRAGIAGAGDGRGGDSTADALWREPLLEVVDAAVDEGVFRSADVHETATTIWASLHGVVSLELSVWRSSPSAEQYFETQLAAILRSWAAGSAGGSAGVGAYAGATGTDGVAR</sequence>
<evidence type="ECO:0000313" key="7">
    <source>
        <dbReference type="EMBL" id="RBA30083.1"/>
    </source>
</evidence>
<dbReference type="SUPFAM" id="SSF46689">
    <property type="entry name" value="Homeodomain-like"/>
    <property type="match status" value="1"/>
</dbReference>
<dbReference type="EMBL" id="QNTT01000099">
    <property type="protein sequence ID" value="RBA30083.1"/>
    <property type="molecule type" value="Genomic_DNA"/>
</dbReference>
<dbReference type="Gene3D" id="1.10.357.10">
    <property type="entry name" value="Tetracycline Repressor, domain 2"/>
    <property type="match status" value="1"/>
</dbReference>
<proteinExistence type="predicted"/>
<comment type="caution">
    <text evidence="7">The sequence shown here is derived from an EMBL/GenBank/DDBJ whole genome shotgun (WGS) entry which is preliminary data.</text>
</comment>
<evidence type="ECO:0000256" key="5">
    <source>
        <dbReference type="SAM" id="MobiDB-lite"/>
    </source>
</evidence>
<feature type="compositionally biased region" description="Polar residues" evidence="5">
    <location>
        <begin position="1"/>
        <end position="10"/>
    </location>
</feature>
<evidence type="ECO:0000259" key="6">
    <source>
        <dbReference type="PROSITE" id="PS50977"/>
    </source>
</evidence>
<dbReference type="GO" id="GO:0000976">
    <property type="term" value="F:transcription cis-regulatory region binding"/>
    <property type="evidence" value="ECO:0007669"/>
    <property type="project" value="TreeGrafter"/>
</dbReference>
<organism evidence="7 8">
    <name type="scientific">Dietzia maris</name>
    <dbReference type="NCBI Taxonomy" id="37915"/>
    <lineage>
        <taxon>Bacteria</taxon>
        <taxon>Bacillati</taxon>
        <taxon>Actinomycetota</taxon>
        <taxon>Actinomycetes</taxon>
        <taxon>Mycobacteriales</taxon>
        <taxon>Dietziaceae</taxon>
        <taxon>Dietzia</taxon>
    </lineage>
</organism>
<dbReference type="AlphaFoldDB" id="A0A365P620"/>
<dbReference type="InterPro" id="IPR001647">
    <property type="entry name" value="HTH_TetR"/>
</dbReference>
<accession>A0A365P620</accession>
<dbReference type="SUPFAM" id="SSF48498">
    <property type="entry name" value="Tetracyclin repressor-like, C-terminal domain"/>
    <property type="match status" value="1"/>
</dbReference>
<feature type="compositionally biased region" description="Low complexity" evidence="5">
    <location>
        <begin position="15"/>
        <end position="32"/>
    </location>
</feature>
<dbReference type="PROSITE" id="PS50977">
    <property type="entry name" value="HTH_TETR_2"/>
    <property type="match status" value="1"/>
</dbReference>
<evidence type="ECO:0000256" key="3">
    <source>
        <dbReference type="ARBA" id="ARBA00023163"/>
    </source>
</evidence>
<keyword evidence="1" id="KW-0805">Transcription regulation</keyword>
<evidence type="ECO:0000256" key="4">
    <source>
        <dbReference type="PROSITE-ProRule" id="PRU00335"/>
    </source>
</evidence>
<dbReference type="InterPro" id="IPR009057">
    <property type="entry name" value="Homeodomain-like_sf"/>
</dbReference>
<dbReference type="PANTHER" id="PTHR30055">
    <property type="entry name" value="HTH-TYPE TRANSCRIPTIONAL REGULATOR RUTR"/>
    <property type="match status" value="1"/>
</dbReference>
<gene>
    <name evidence="7" type="ORF">DQ226_17890</name>
</gene>
<dbReference type="InterPro" id="IPR036271">
    <property type="entry name" value="Tet_transcr_reg_TetR-rel_C_sf"/>
</dbReference>
<keyword evidence="2 4" id="KW-0238">DNA-binding</keyword>
<dbReference type="Pfam" id="PF13305">
    <property type="entry name" value="TetR_C_33"/>
    <property type="match status" value="1"/>
</dbReference>
<dbReference type="InterPro" id="IPR050109">
    <property type="entry name" value="HTH-type_TetR-like_transc_reg"/>
</dbReference>
<feature type="region of interest" description="Disordered" evidence="5">
    <location>
        <begin position="1"/>
        <end position="37"/>
    </location>
</feature>
<feature type="DNA-binding region" description="H-T-H motif" evidence="4">
    <location>
        <begin position="64"/>
        <end position="83"/>
    </location>
</feature>
<dbReference type="PANTHER" id="PTHR30055:SF234">
    <property type="entry name" value="HTH-TYPE TRANSCRIPTIONAL REGULATOR BETI"/>
    <property type="match status" value="1"/>
</dbReference>
<dbReference type="GO" id="GO:0003700">
    <property type="term" value="F:DNA-binding transcription factor activity"/>
    <property type="evidence" value="ECO:0007669"/>
    <property type="project" value="TreeGrafter"/>
</dbReference>
<keyword evidence="3" id="KW-0804">Transcription</keyword>
<evidence type="ECO:0000313" key="8">
    <source>
        <dbReference type="Proteomes" id="UP000252187"/>
    </source>
</evidence>
<evidence type="ECO:0000256" key="2">
    <source>
        <dbReference type="ARBA" id="ARBA00023125"/>
    </source>
</evidence>
<protein>
    <submittedName>
        <fullName evidence="7">TetR/AcrR family transcriptional regulator</fullName>
    </submittedName>
</protein>
<evidence type="ECO:0000256" key="1">
    <source>
        <dbReference type="ARBA" id="ARBA00023015"/>
    </source>
</evidence>
<dbReference type="Proteomes" id="UP000252187">
    <property type="component" value="Unassembled WGS sequence"/>
</dbReference>
<name>A0A365P620_9ACTN</name>